<feature type="domain" description="Protein kinase" evidence="8">
    <location>
        <begin position="1389"/>
        <end position="1646"/>
    </location>
</feature>
<name>A0ABP0MCQ2_9DINO</name>
<comment type="similarity">
    <text evidence="7">Belongs to the nucleoporin Nup85 family.</text>
</comment>
<keyword evidence="7" id="KW-0472">Membrane</keyword>
<dbReference type="EMBL" id="CAXAMM010020446">
    <property type="protein sequence ID" value="CAK9047889.1"/>
    <property type="molecule type" value="Genomic_DNA"/>
</dbReference>
<dbReference type="PROSITE" id="PS50011">
    <property type="entry name" value="PROTEIN_KINASE_DOM"/>
    <property type="match status" value="1"/>
</dbReference>
<evidence type="ECO:0000256" key="2">
    <source>
        <dbReference type="ARBA" id="ARBA00022679"/>
    </source>
</evidence>
<comment type="subunit">
    <text evidence="7">Component of the nuclear pore complex (NPC).</text>
</comment>
<feature type="binding site" evidence="6">
    <location>
        <position position="1419"/>
    </location>
    <ligand>
        <name>ATP</name>
        <dbReference type="ChEBI" id="CHEBI:30616"/>
    </ligand>
</feature>
<dbReference type="InterPro" id="IPR000719">
    <property type="entry name" value="Prot_kinase_dom"/>
</dbReference>
<keyword evidence="3 6" id="KW-0547">Nucleotide-binding</keyword>
<keyword evidence="7" id="KW-0811">Translocation</keyword>
<keyword evidence="4" id="KW-0418">Kinase</keyword>
<dbReference type="Pfam" id="PF00069">
    <property type="entry name" value="Pkinase"/>
    <property type="match status" value="1"/>
</dbReference>
<dbReference type="Gene3D" id="1.10.510.10">
    <property type="entry name" value="Transferase(Phosphotransferase) domain 1"/>
    <property type="match status" value="1"/>
</dbReference>
<dbReference type="CDD" id="cd06532">
    <property type="entry name" value="Glyco_transf_25"/>
    <property type="match status" value="1"/>
</dbReference>
<dbReference type="PANTHER" id="PTHR24349">
    <property type="entry name" value="SERINE/THREONINE-PROTEIN KINASE"/>
    <property type="match status" value="1"/>
</dbReference>
<dbReference type="SMART" id="SM00220">
    <property type="entry name" value="S_TKc"/>
    <property type="match status" value="1"/>
</dbReference>
<dbReference type="PROSITE" id="PS00108">
    <property type="entry name" value="PROTEIN_KINASE_ST"/>
    <property type="match status" value="1"/>
</dbReference>
<dbReference type="InterPro" id="IPR050205">
    <property type="entry name" value="CDPK_Ser/Thr_kinases"/>
</dbReference>
<comment type="subcellular location">
    <subcellularLocation>
        <location evidence="7">Nucleus</location>
        <location evidence="7">Nuclear pore complex</location>
    </subcellularLocation>
</comment>
<dbReference type="PROSITE" id="PS00107">
    <property type="entry name" value="PROTEIN_KINASE_ATP"/>
    <property type="match status" value="1"/>
</dbReference>
<evidence type="ECO:0000256" key="5">
    <source>
        <dbReference type="ARBA" id="ARBA00022840"/>
    </source>
</evidence>
<keyword evidence="7" id="KW-0653">Protein transport</keyword>
<keyword evidence="7" id="KW-0509">mRNA transport</keyword>
<keyword evidence="7" id="KW-0906">Nuclear pore complex</keyword>
<dbReference type="Pfam" id="PF01755">
    <property type="entry name" value="Glyco_transf_25"/>
    <property type="match status" value="1"/>
</dbReference>
<evidence type="ECO:0000259" key="8">
    <source>
        <dbReference type="PROSITE" id="PS50011"/>
    </source>
</evidence>
<dbReference type="InterPro" id="IPR055079">
    <property type="entry name" value="POP1_C"/>
</dbReference>
<dbReference type="InterPro" id="IPR002654">
    <property type="entry name" value="Glyco_trans_25"/>
</dbReference>
<keyword evidence="7" id="KW-0813">Transport</keyword>
<dbReference type="Proteomes" id="UP001642464">
    <property type="component" value="Unassembled WGS sequence"/>
</dbReference>
<accession>A0ABP0MCQ2</accession>
<keyword evidence="1" id="KW-0723">Serine/threonine-protein kinase</keyword>
<comment type="function">
    <text evidence="7">Functions as a component of the nuclear pore complex (NPC).</text>
</comment>
<dbReference type="Pfam" id="PF07575">
    <property type="entry name" value="Nucleopor_Nup85"/>
    <property type="match status" value="1"/>
</dbReference>
<dbReference type="InterPro" id="IPR011502">
    <property type="entry name" value="Nucleoporin_Nup85"/>
</dbReference>
<evidence type="ECO:0000313" key="9">
    <source>
        <dbReference type="EMBL" id="CAK9047889.1"/>
    </source>
</evidence>
<sequence length="1908" mass="215773">MPTPAPPSSAPGSGAVGVPPVELCERLLHQFSAFQVKAKAIHEQVELMRVPVDTTYVQEMLLDYAAGIAVELNRAREKLRRAGRAENARDEQLSFCLAVVELITEAMLNPSAVAPGLLRWYSRHYLEGEEDVSDWFREAQDASEDVFNKDSAFWPAVCRLALADYKAEVQELLELVAHEDQQIQQFCDFLSQIPSMRQMEQAGATAVEFRQVIAEMQGEARKLQVSESHPLHPLISVYGGCSQAEFEANKDVAWKFSRTWIEDFVFTHAWVFPDLRRSELGELLQAVTRRRQEDKVDQVDLVFMASLTSNVPSLLELLSSMPENFPSFFQVHVVDLLYYAGRLPVSAETPEGQMPIRDQHLMAYAEDLSRGTPRLWGFALNYLRAGGPSTREFLETLADKYCGSAVEDEQLLWEVLALLEDLELSELGRQHCWRRARLLHQESDLLGALSWACWAVVGMPKPKRRPEADQVAERGAAEISDFCDEMGRENMAALLSALAPANLEESFDDCPSPALLGALAPPGAPRPLPTLPASARLYFYIQYSHCHALQRARRPAASWAPVLVKLLSHGFAPANVQLHVLQEELATALDEDPCPFEPEEVLALMRIAHVEPLHRNQKLGRLRRQPEAAKVETIRSLIGFVTSGGFSYRHGRGAGVGAVVAQILGEIAHEQTGRVGQRCSEVMLEIGLREDRPDFPGPSGAPVDGAWVMLGQIPVLPSSRPHGCLGLKLAGEGSLAPFHRWLLGSEEPTTQFRSKSVPCSPLQKSLQASASLQNRIKGGEVLRCERAVQYLEAARATANFLEKSSILNDLAKLDIARDVEGLDDAKRNLEVVQMRLKVREAFIFESFATRKLKECLKLKPIDERRWLDIEDAIDAAESVLPRLQDAQLSRAKKLEALHRRALNQWQLGIMDRLEQVVEDQDLERLEDLRVWLTTSGADQRDDAQELVQTINQLCKAFEALKYALEEATGPAFRRALWASEEAKLDVERCEMLQRVDRGYGPIRRLNVARWAMLAARRQGSKDLLETALPLALQSGLNVDSLYDALSKYDDDFYDRLKELAQLTRATRRENVKQLEAAIERTKPGDQRLGRRTSLEKLFLEVRTQALETLFDAKQKAKVRDDIKISLTKRSTQVLQEMPLKMKEAAKLRMSKDLRQASSTYKRAVFEKDIRTAISLSDSHALRSALARAEKESSIEGMEDMLASARAALHEMSHLEAARDIVGRASTLELLESNLQKLIQENFPDGLKPQSALGRVEAELQNMKEKMKELQVLLETPLAFENNNTLLQEAGMRQMRLVMDILKLHPYFVISIEYGQAHIASERAKTVYELFRKGCRNPLAKKQLKEKWNGGTVGRFGTATAYRPYWLRTRKDVTNVLKERLDTWTDEKSYCNLQKLGSGAFGAVFKAQCKLTGEWRAIKKLPLSDVADDMAFVYAELEAMIHLHHPHVVKFYEHFEQENALFMVTELCDGGDFSELNHGIDDPQEVKLLIRDVTMALAYCHDHGVAHRDLKFENCLIKNSKNNSRVGKVIDFGLSAIRCKALLRPERWRLVPRLTEPHWPRSQRVHGAGGVLNWKIDLRHEARRRLCRWPRLLPEDLQRVEHAKGPQRFGPGAAWGDPEEHVFVVSLARRPEKRRRVWRQLEEHQMNATVVNAMDGDGVLYQDDLDAMGVRILPGYNSGFSNHNMPYTTGEVGCFMSHYAVWHRMVEHNIPAALILEDDFDFQANFKARLGEYLSEAQGFDWNLMYVGRSPMENDISMVSEHVVEPGYTLWTVGYILRLDAARALLETQAHQHMIPLDDFFSISMGCGMDGQYNERSLEWSSYIQPILRGLAFNPPLVMPYVGSMFKSDTAMLRPGTRYVQDLPKNAAEGEALELDLRCQGLEDVRPMPKAWREALDMIEAIMARAILH</sequence>
<gene>
    <name evidence="9" type="ORF">SCF082_LOCUS26765</name>
</gene>
<evidence type="ECO:0000313" key="10">
    <source>
        <dbReference type="Proteomes" id="UP001642464"/>
    </source>
</evidence>
<comment type="caution">
    <text evidence="9">The sequence shown here is derived from an EMBL/GenBank/DDBJ whole genome shotgun (WGS) entry which is preliminary data.</text>
</comment>
<evidence type="ECO:0000256" key="4">
    <source>
        <dbReference type="ARBA" id="ARBA00022777"/>
    </source>
</evidence>
<proteinExistence type="inferred from homology"/>
<keyword evidence="2" id="KW-0808">Transferase</keyword>
<keyword evidence="5 6" id="KW-0067">ATP-binding</keyword>
<keyword evidence="7" id="KW-0539">Nucleus</keyword>
<dbReference type="InterPro" id="IPR017441">
    <property type="entry name" value="Protein_kinase_ATP_BS"/>
</dbReference>
<evidence type="ECO:0000256" key="1">
    <source>
        <dbReference type="ARBA" id="ARBA00022527"/>
    </source>
</evidence>
<dbReference type="InterPro" id="IPR008271">
    <property type="entry name" value="Ser/Thr_kinase_AS"/>
</dbReference>
<evidence type="ECO:0000256" key="6">
    <source>
        <dbReference type="PROSITE-ProRule" id="PRU10141"/>
    </source>
</evidence>
<evidence type="ECO:0000256" key="3">
    <source>
        <dbReference type="ARBA" id="ARBA00022741"/>
    </source>
</evidence>
<evidence type="ECO:0000256" key="7">
    <source>
        <dbReference type="RuleBase" id="RU365073"/>
    </source>
</evidence>
<protein>
    <recommendedName>
        <fullName evidence="7">Nuclear pore complex protein Nup85</fullName>
    </recommendedName>
</protein>
<dbReference type="Pfam" id="PF22770">
    <property type="entry name" value="POP1_C"/>
    <property type="match status" value="1"/>
</dbReference>
<keyword evidence="10" id="KW-1185">Reference proteome</keyword>
<reference evidence="9 10" key="1">
    <citation type="submission" date="2024-02" db="EMBL/GenBank/DDBJ databases">
        <authorList>
            <person name="Chen Y."/>
            <person name="Shah S."/>
            <person name="Dougan E. K."/>
            <person name="Thang M."/>
            <person name="Chan C."/>
        </authorList>
    </citation>
    <scope>NUCLEOTIDE SEQUENCE [LARGE SCALE GENOMIC DNA]</scope>
</reference>
<dbReference type="SUPFAM" id="SSF56112">
    <property type="entry name" value="Protein kinase-like (PK-like)"/>
    <property type="match status" value="1"/>
</dbReference>
<organism evidence="9 10">
    <name type="scientific">Durusdinium trenchii</name>
    <dbReference type="NCBI Taxonomy" id="1381693"/>
    <lineage>
        <taxon>Eukaryota</taxon>
        <taxon>Sar</taxon>
        <taxon>Alveolata</taxon>
        <taxon>Dinophyceae</taxon>
        <taxon>Suessiales</taxon>
        <taxon>Symbiodiniaceae</taxon>
        <taxon>Durusdinium</taxon>
    </lineage>
</organism>
<dbReference type="InterPro" id="IPR011009">
    <property type="entry name" value="Kinase-like_dom_sf"/>
</dbReference>